<evidence type="ECO:0000313" key="3">
    <source>
        <dbReference type="Proteomes" id="UP000606730"/>
    </source>
</evidence>
<gene>
    <name evidence="2" type="ORF">GCM10011517_31410</name>
</gene>
<accession>A0A917EP07</accession>
<dbReference type="EMBL" id="BMKN01000003">
    <property type="protein sequence ID" value="GGE61576.1"/>
    <property type="molecule type" value="Genomic_DNA"/>
</dbReference>
<name>A0A917EP07_9RHOB</name>
<organism evidence="2 3">
    <name type="scientific">Actibacterium pelagium</name>
    <dbReference type="NCBI Taxonomy" id="2029103"/>
    <lineage>
        <taxon>Bacteria</taxon>
        <taxon>Pseudomonadati</taxon>
        <taxon>Pseudomonadota</taxon>
        <taxon>Alphaproteobacteria</taxon>
        <taxon>Rhodobacterales</taxon>
        <taxon>Roseobacteraceae</taxon>
        <taxon>Actibacterium</taxon>
    </lineage>
</organism>
<feature type="region of interest" description="Disordered" evidence="1">
    <location>
        <begin position="1"/>
        <end position="58"/>
    </location>
</feature>
<dbReference type="AlphaFoldDB" id="A0A917EP07"/>
<feature type="compositionally biased region" description="Polar residues" evidence="1">
    <location>
        <begin position="15"/>
        <end position="24"/>
    </location>
</feature>
<protein>
    <submittedName>
        <fullName evidence="2">Uncharacterized protein</fullName>
    </submittedName>
</protein>
<evidence type="ECO:0000256" key="1">
    <source>
        <dbReference type="SAM" id="MobiDB-lite"/>
    </source>
</evidence>
<proteinExistence type="predicted"/>
<keyword evidence="3" id="KW-1185">Reference proteome</keyword>
<reference evidence="2" key="1">
    <citation type="journal article" date="2014" name="Int. J. Syst. Evol. Microbiol.">
        <title>Complete genome sequence of Corynebacterium casei LMG S-19264T (=DSM 44701T), isolated from a smear-ripened cheese.</title>
        <authorList>
            <consortium name="US DOE Joint Genome Institute (JGI-PGF)"/>
            <person name="Walter F."/>
            <person name="Albersmeier A."/>
            <person name="Kalinowski J."/>
            <person name="Ruckert C."/>
        </authorList>
    </citation>
    <scope>NUCLEOTIDE SEQUENCE</scope>
    <source>
        <strain evidence="2">CGMCC 1.16012</strain>
    </source>
</reference>
<comment type="caution">
    <text evidence="2">The sequence shown here is derived from an EMBL/GenBank/DDBJ whole genome shotgun (WGS) entry which is preliminary data.</text>
</comment>
<reference evidence="2" key="2">
    <citation type="submission" date="2020-09" db="EMBL/GenBank/DDBJ databases">
        <authorList>
            <person name="Sun Q."/>
            <person name="Zhou Y."/>
        </authorList>
    </citation>
    <scope>NUCLEOTIDE SEQUENCE</scope>
    <source>
        <strain evidence="2">CGMCC 1.16012</strain>
    </source>
</reference>
<sequence>MQRPELSSLGDTYGARSSNVQHSGRLSLITDLEPKPPIPSAKTSSIQDALAGALPSSL</sequence>
<evidence type="ECO:0000313" key="2">
    <source>
        <dbReference type="EMBL" id="GGE61576.1"/>
    </source>
</evidence>
<dbReference type="Proteomes" id="UP000606730">
    <property type="component" value="Unassembled WGS sequence"/>
</dbReference>